<sequence length="226" mass="25632">NSLFQFLSLSYTVGATCSETFFDRPQYPIYLEAQVENAQAHTLLLTQDLDISVLSRANLTFGLHSLNSLFVHMQMNETKETKEMEAIEMRLFMDSRLDILNVSPLSPLDWAVKVVTPSLPQSHTAFICTRLKKNATWDGYLFALLVKMRGNVAENQRLEKKEEGAEAALHWTIKMGKESEIEKSSTENRAVMKMRVTHDSLYAIVPISKSNQLINSGRSLWSSNLT</sequence>
<gene>
    <name evidence="1" type="ORF">PFISCL1PPCAC_28855</name>
</gene>
<protein>
    <submittedName>
        <fullName evidence="1">Uncharacterized protein</fullName>
    </submittedName>
</protein>
<evidence type="ECO:0000313" key="2">
    <source>
        <dbReference type="Proteomes" id="UP001432322"/>
    </source>
</evidence>
<dbReference type="InterPro" id="IPR026307">
    <property type="entry name" value="TMEM132"/>
</dbReference>
<feature type="non-terminal residue" evidence="1">
    <location>
        <position position="1"/>
    </location>
</feature>
<name>A0AAV5X3W3_9BILA</name>
<comment type="caution">
    <text evidence="1">The sequence shown here is derived from an EMBL/GenBank/DDBJ whole genome shotgun (WGS) entry which is preliminary data.</text>
</comment>
<proteinExistence type="predicted"/>
<organism evidence="1 2">
    <name type="scientific">Pristionchus fissidentatus</name>
    <dbReference type="NCBI Taxonomy" id="1538716"/>
    <lineage>
        <taxon>Eukaryota</taxon>
        <taxon>Metazoa</taxon>
        <taxon>Ecdysozoa</taxon>
        <taxon>Nematoda</taxon>
        <taxon>Chromadorea</taxon>
        <taxon>Rhabditida</taxon>
        <taxon>Rhabditina</taxon>
        <taxon>Diplogasteromorpha</taxon>
        <taxon>Diplogasteroidea</taxon>
        <taxon>Neodiplogasteridae</taxon>
        <taxon>Pristionchus</taxon>
    </lineage>
</organism>
<feature type="non-terminal residue" evidence="1">
    <location>
        <position position="226"/>
    </location>
</feature>
<dbReference type="EMBL" id="BTSY01000177">
    <property type="protein sequence ID" value="GMT37558.1"/>
    <property type="molecule type" value="Genomic_DNA"/>
</dbReference>
<dbReference type="Proteomes" id="UP001432322">
    <property type="component" value="Unassembled WGS sequence"/>
</dbReference>
<dbReference type="PANTHER" id="PTHR13388">
    <property type="entry name" value="DETONATOR, ISOFORM E"/>
    <property type="match status" value="1"/>
</dbReference>
<keyword evidence="2" id="KW-1185">Reference proteome</keyword>
<evidence type="ECO:0000313" key="1">
    <source>
        <dbReference type="EMBL" id="GMT37558.1"/>
    </source>
</evidence>
<dbReference type="AlphaFoldDB" id="A0AAV5X3W3"/>
<accession>A0AAV5X3W3</accession>
<dbReference type="PANTHER" id="PTHR13388:SF11">
    <property type="entry name" value="DETONATOR, ISOFORM E"/>
    <property type="match status" value="1"/>
</dbReference>
<reference evidence="1" key="1">
    <citation type="submission" date="2023-10" db="EMBL/GenBank/DDBJ databases">
        <title>Genome assembly of Pristionchus species.</title>
        <authorList>
            <person name="Yoshida K."/>
            <person name="Sommer R.J."/>
        </authorList>
    </citation>
    <scope>NUCLEOTIDE SEQUENCE</scope>
    <source>
        <strain evidence="1">RS5133</strain>
    </source>
</reference>